<feature type="compositionally biased region" description="Polar residues" evidence="1">
    <location>
        <begin position="119"/>
        <end position="139"/>
    </location>
</feature>
<name>A0A2I1HE28_9GLOM</name>
<feature type="region of interest" description="Disordered" evidence="1">
    <location>
        <begin position="114"/>
        <end position="140"/>
    </location>
</feature>
<dbReference type="VEuPathDB" id="FungiDB:RhiirFUN_010489"/>
<dbReference type="Proteomes" id="UP000234323">
    <property type="component" value="Unassembled WGS sequence"/>
</dbReference>
<proteinExistence type="predicted"/>
<dbReference type="VEuPathDB" id="FungiDB:RhiirA1_475818"/>
<keyword evidence="3" id="KW-1185">Reference proteome</keyword>
<evidence type="ECO:0000256" key="1">
    <source>
        <dbReference type="SAM" id="MobiDB-lite"/>
    </source>
</evidence>
<evidence type="ECO:0000313" key="2">
    <source>
        <dbReference type="EMBL" id="PKY57132.1"/>
    </source>
</evidence>
<protein>
    <submittedName>
        <fullName evidence="2">Uncharacterized protein</fullName>
    </submittedName>
</protein>
<comment type="caution">
    <text evidence="2">The sequence shown here is derived from an EMBL/GenBank/DDBJ whole genome shotgun (WGS) entry which is preliminary data.</text>
</comment>
<sequence>MELDSYNYNRKDRKVDNRIDSLYKLVENLIKIFEISNYIEYKLFKNNPPSQLIQKELEKLNNTYNEGLKRIKEVYCQKVIKTKRINTKERCHLKVVKTDIRLINKSIVSLQKRKVPEGNNESTASGSVPINENFQQLNNKDPAPKRKRIVIINEEKEILKPLLLKETMPTKEEFSNILVNLPST</sequence>
<dbReference type="OrthoDB" id="2474793at2759"/>
<organism evidence="2 3">
    <name type="scientific">Rhizophagus irregularis</name>
    <dbReference type="NCBI Taxonomy" id="588596"/>
    <lineage>
        <taxon>Eukaryota</taxon>
        <taxon>Fungi</taxon>
        <taxon>Fungi incertae sedis</taxon>
        <taxon>Mucoromycota</taxon>
        <taxon>Glomeromycotina</taxon>
        <taxon>Glomeromycetes</taxon>
        <taxon>Glomerales</taxon>
        <taxon>Glomeraceae</taxon>
        <taxon>Rhizophagus</taxon>
    </lineage>
</organism>
<reference evidence="2 3" key="1">
    <citation type="submission" date="2015-10" db="EMBL/GenBank/DDBJ databases">
        <title>Genome analyses suggest a sexual origin of heterokaryosis in a supposedly ancient asexual fungus.</title>
        <authorList>
            <person name="Ropars J."/>
            <person name="Sedzielewska K."/>
            <person name="Noel J."/>
            <person name="Charron P."/>
            <person name="Farinelli L."/>
            <person name="Marton T."/>
            <person name="Kruger M."/>
            <person name="Pelin A."/>
            <person name="Brachmann A."/>
            <person name="Corradi N."/>
        </authorList>
    </citation>
    <scope>NUCLEOTIDE SEQUENCE [LARGE SCALE GENOMIC DNA]</scope>
    <source>
        <strain evidence="2 3">A4</strain>
    </source>
</reference>
<gene>
    <name evidence="2" type="ORF">RhiirA4_477980</name>
</gene>
<evidence type="ECO:0000313" key="3">
    <source>
        <dbReference type="Proteomes" id="UP000234323"/>
    </source>
</evidence>
<dbReference type="EMBL" id="LLXI01002441">
    <property type="protein sequence ID" value="PKY57132.1"/>
    <property type="molecule type" value="Genomic_DNA"/>
</dbReference>
<dbReference type="AlphaFoldDB" id="A0A2I1HE28"/>
<accession>A0A2I1HE28</accession>